<dbReference type="GO" id="GO:0015232">
    <property type="term" value="F:heme transmembrane transporter activity"/>
    <property type="evidence" value="ECO:0007669"/>
    <property type="project" value="InterPro"/>
</dbReference>
<dbReference type="InterPro" id="IPR003544">
    <property type="entry name" value="Cyt_c_biogenesis_CcmB"/>
</dbReference>
<keyword evidence="4 6" id="KW-1133">Transmembrane helix</keyword>
<proteinExistence type="inferred from homology"/>
<keyword evidence="5 6" id="KW-0472">Membrane</keyword>
<evidence type="ECO:0000256" key="3">
    <source>
        <dbReference type="ARBA" id="ARBA00022692"/>
    </source>
</evidence>
<feature type="transmembrane region" description="Helical" evidence="6">
    <location>
        <begin position="32"/>
        <end position="51"/>
    </location>
</feature>
<accession>A0A6J7HAD2</accession>
<dbReference type="GO" id="GO:0017004">
    <property type="term" value="P:cytochrome complex assembly"/>
    <property type="evidence" value="ECO:0007669"/>
    <property type="project" value="InterPro"/>
</dbReference>
<dbReference type="AlphaFoldDB" id="A0A6J7HAD2"/>
<comment type="similarity">
    <text evidence="2">Belongs to the CcmB/CycW/HelB family.</text>
</comment>
<name>A0A6J7HAD2_9ZZZZ</name>
<feature type="transmembrane region" description="Helical" evidence="6">
    <location>
        <begin position="143"/>
        <end position="166"/>
    </location>
</feature>
<evidence type="ECO:0000256" key="6">
    <source>
        <dbReference type="SAM" id="Phobius"/>
    </source>
</evidence>
<feature type="transmembrane region" description="Helical" evidence="6">
    <location>
        <begin position="210"/>
        <end position="232"/>
    </location>
</feature>
<evidence type="ECO:0000313" key="7">
    <source>
        <dbReference type="EMBL" id="CAB4913280.1"/>
    </source>
</evidence>
<feature type="transmembrane region" description="Helical" evidence="6">
    <location>
        <begin position="63"/>
        <end position="82"/>
    </location>
</feature>
<protein>
    <submittedName>
        <fullName evidence="7">Unannotated protein</fullName>
    </submittedName>
</protein>
<evidence type="ECO:0000256" key="1">
    <source>
        <dbReference type="ARBA" id="ARBA00004141"/>
    </source>
</evidence>
<dbReference type="PRINTS" id="PR01414">
    <property type="entry name" value="CCMBBIOGNSIS"/>
</dbReference>
<evidence type="ECO:0000256" key="5">
    <source>
        <dbReference type="ARBA" id="ARBA00023136"/>
    </source>
</evidence>
<organism evidence="7">
    <name type="scientific">freshwater metagenome</name>
    <dbReference type="NCBI Taxonomy" id="449393"/>
    <lineage>
        <taxon>unclassified sequences</taxon>
        <taxon>metagenomes</taxon>
        <taxon>ecological metagenomes</taxon>
    </lineage>
</organism>
<evidence type="ECO:0000256" key="2">
    <source>
        <dbReference type="ARBA" id="ARBA00010544"/>
    </source>
</evidence>
<gene>
    <name evidence="7" type="ORF">UFOPK3564_01397</name>
</gene>
<reference evidence="7" key="1">
    <citation type="submission" date="2020-05" db="EMBL/GenBank/DDBJ databases">
        <authorList>
            <person name="Chiriac C."/>
            <person name="Salcher M."/>
            <person name="Ghai R."/>
            <person name="Kavagutti S V."/>
        </authorList>
    </citation>
    <scope>NUCLEOTIDE SEQUENCE</scope>
</reference>
<dbReference type="Pfam" id="PF03379">
    <property type="entry name" value="CcmB"/>
    <property type="match status" value="1"/>
</dbReference>
<dbReference type="EMBL" id="CAFBMK010000068">
    <property type="protein sequence ID" value="CAB4913280.1"/>
    <property type="molecule type" value="Genomic_DNA"/>
</dbReference>
<sequence>MSTPPAPRGAWTGDVRALLALEWRRERRAPQVLPTMVLFSIGVFVLFRFGLQDGRVDGPLAAGVLLVTTLLAALLGIGRLWAAEEDEGGLDAFRLTPASASALVAAKALALWSFLLVLHLVAVPAFAFLLLRDGLDVGALPTVAGALVLCDLGIAVTGALVGSIAAAARSRELLVPLMAVPLLIPLIALASEALSPVLTSPQDVVEGRWWTALALYDGVFLLVSWAVSDGIVED</sequence>
<dbReference type="GO" id="GO:0016020">
    <property type="term" value="C:membrane"/>
    <property type="evidence" value="ECO:0007669"/>
    <property type="project" value="UniProtKB-SubCell"/>
</dbReference>
<evidence type="ECO:0000256" key="4">
    <source>
        <dbReference type="ARBA" id="ARBA00022989"/>
    </source>
</evidence>
<comment type="subcellular location">
    <subcellularLocation>
        <location evidence="1">Membrane</location>
        <topology evidence="1">Multi-pass membrane protein</topology>
    </subcellularLocation>
</comment>
<feature type="transmembrane region" description="Helical" evidence="6">
    <location>
        <begin position="173"/>
        <end position="190"/>
    </location>
</feature>
<feature type="transmembrane region" description="Helical" evidence="6">
    <location>
        <begin position="103"/>
        <end position="131"/>
    </location>
</feature>
<keyword evidence="3 6" id="KW-0812">Transmembrane</keyword>